<reference evidence="3 4" key="1">
    <citation type="submission" date="2019-02" db="EMBL/GenBank/DDBJ databases">
        <title>Genomic Encyclopedia of Type Strains, Phase IV (KMG-IV): sequencing the most valuable type-strain genomes for metagenomic binning, comparative biology and taxonomic classification.</title>
        <authorList>
            <person name="Goeker M."/>
        </authorList>
    </citation>
    <scope>NUCLEOTIDE SEQUENCE [LARGE SCALE GENOMIC DNA]</scope>
    <source>
        <strain evidence="3 4">K24</strain>
    </source>
</reference>
<feature type="signal peptide" evidence="2">
    <location>
        <begin position="1"/>
        <end position="29"/>
    </location>
</feature>
<dbReference type="SUPFAM" id="SSF51445">
    <property type="entry name" value="(Trans)glycosidases"/>
    <property type="match status" value="1"/>
</dbReference>
<dbReference type="Gene3D" id="3.20.20.80">
    <property type="entry name" value="Glycosidases"/>
    <property type="match status" value="1"/>
</dbReference>
<organism evidence="3 4">
    <name type="scientific">Pigmentiphaga kullae</name>
    <dbReference type="NCBI Taxonomy" id="151784"/>
    <lineage>
        <taxon>Bacteria</taxon>
        <taxon>Pseudomonadati</taxon>
        <taxon>Pseudomonadota</taxon>
        <taxon>Betaproteobacteria</taxon>
        <taxon>Burkholderiales</taxon>
        <taxon>Alcaligenaceae</taxon>
        <taxon>Pigmentiphaga</taxon>
    </lineage>
</organism>
<feature type="region of interest" description="Disordered" evidence="1">
    <location>
        <begin position="575"/>
        <end position="596"/>
    </location>
</feature>
<protein>
    <recommendedName>
        <fullName evidence="5">Cellulase (Glycosyl hydrolase family 5)</fullName>
    </recommendedName>
</protein>
<keyword evidence="2" id="KW-0732">Signal</keyword>
<comment type="caution">
    <text evidence="3">The sequence shown here is derived from an EMBL/GenBank/DDBJ whole genome shotgun (WGS) entry which is preliminary data.</text>
</comment>
<name>A0A4Q7N8W1_9BURK</name>
<accession>A0A4Q7N8W1</accession>
<dbReference type="AlphaFoldDB" id="A0A4Q7N8W1"/>
<sequence length="781" mass="84217">MMTAPRLGAWAVAASLFALVPAPSAGREAAPPPYPYAIDEDRLGGAPDQSALNHPLSGADRIVARQGHFYAVGADGIPGTDDDRRVRLFGINLSFGANFPPPDQAPALARRLRKLGFNAVRLHHLDSLPSGPDGTPIGILTAGPHPSFHAGAVARLRALIDALTREGLYVNLNLHVGYRFRPAVDGLPRLDAGRDATSIASPLHVYAPALVDRQETYARQLIRRLGLKNHPGLAMVEINNEASLLWSWTRRGAWAEARQRHYVPELERRWQVWLAARHGSVEAACRAWIHCPGVAWAGALPAPEDEDGPDGPLDLAARRMDRMLQRLGVDRARGHVEAPRKKRDFVQFLADTDAAYFVRLRRAVHEETDPRVPVTGTQMAFGGIMNLFSQRDMDYVDEHVYVAHPIAGGAQDRTDDWRMTAASASGSSELSRLLALSLRRDAGKPFVVSEYNQPYPNPGGSAILPIMATLASLQDWDGLFFFDYADQWPPPEGPTRFSLAADWGKLALAGQSALLFRSEYVRPLARSLDLPLPESAALDIAQSAVADALERSVERRLSVVPAHAWSFRLAQAPGANDASWTPPPSAGQATPDGQARHDAAQGLVIVDTPRAWGVFGPLAGRLSAADHAIRPTGPAAPVSLLLTPLDGHSLAESGHMLLTVGSATAGRQPGSQPPRPKRVIPYPGKPGWITLEPDAGAAGPSAPRATAGPTWLARHPLEFEIATQGRPVAVHPLDGAGRRMAPLPTEASGDQSVRVRLYATPEQSSPWFEIVRGVAGQEIRP</sequence>
<dbReference type="InterPro" id="IPR017853">
    <property type="entry name" value="GH"/>
</dbReference>
<dbReference type="Proteomes" id="UP000292445">
    <property type="component" value="Unassembled WGS sequence"/>
</dbReference>
<evidence type="ECO:0008006" key="5">
    <source>
        <dbReference type="Google" id="ProtNLM"/>
    </source>
</evidence>
<feature type="chain" id="PRO_5020837320" description="Cellulase (Glycosyl hydrolase family 5)" evidence="2">
    <location>
        <begin position="30"/>
        <end position="781"/>
    </location>
</feature>
<evidence type="ECO:0000313" key="3">
    <source>
        <dbReference type="EMBL" id="RZS78510.1"/>
    </source>
</evidence>
<gene>
    <name evidence="3" type="ORF">EV675_5160</name>
</gene>
<proteinExistence type="predicted"/>
<feature type="region of interest" description="Disordered" evidence="1">
    <location>
        <begin position="31"/>
        <end position="51"/>
    </location>
</feature>
<evidence type="ECO:0000256" key="1">
    <source>
        <dbReference type="SAM" id="MobiDB-lite"/>
    </source>
</evidence>
<evidence type="ECO:0000313" key="4">
    <source>
        <dbReference type="Proteomes" id="UP000292445"/>
    </source>
</evidence>
<evidence type="ECO:0000256" key="2">
    <source>
        <dbReference type="SAM" id="SignalP"/>
    </source>
</evidence>
<dbReference type="EMBL" id="SGXC01000003">
    <property type="protein sequence ID" value="RZS78510.1"/>
    <property type="molecule type" value="Genomic_DNA"/>
</dbReference>
<keyword evidence="4" id="KW-1185">Reference proteome</keyword>